<keyword evidence="3" id="KW-1185">Reference proteome</keyword>
<dbReference type="Proteomes" id="UP000285112">
    <property type="component" value="Unassembled WGS sequence"/>
</dbReference>
<feature type="region of interest" description="Disordered" evidence="1">
    <location>
        <begin position="422"/>
        <end position="577"/>
    </location>
</feature>
<dbReference type="EMBL" id="QZFV01000142">
    <property type="protein sequence ID" value="RJQ77007.1"/>
    <property type="molecule type" value="Genomic_DNA"/>
</dbReference>
<evidence type="ECO:0000256" key="1">
    <source>
        <dbReference type="SAM" id="MobiDB-lite"/>
    </source>
</evidence>
<evidence type="ECO:0000313" key="2">
    <source>
        <dbReference type="EMBL" id="RJQ77007.1"/>
    </source>
</evidence>
<feature type="compositionally biased region" description="Polar residues" evidence="1">
    <location>
        <begin position="214"/>
        <end position="224"/>
    </location>
</feature>
<feature type="compositionally biased region" description="Low complexity" evidence="1">
    <location>
        <begin position="472"/>
        <end position="520"/>
    </location>
</feature>
<feature type="region of interest" description="Disordered" evidence="1">
    <location>
        <begin position="611"/>
        <end position="639"/>
    </location>
</feature>
<evidence type="ECO:0000313" key="3">
    <source>
        <dbReference type="Proteomes" id="UP000285112"/>
    </source>
</evidence>
<sequence>MTGNTVGGARRANRPDAITDAEVTVPGRHRVRGDGTWTPVVPPRAAGHHRHRTGGSIPGGEPKVRTGSPSDATSGSTPEPFPRNASGDSPPGSAPVGSFPGTTAGVPLPGETRGSSGWVDTQVAAARARSTLDAKAQFAPEPAGFPPATGGSRQPSPSFGAAPRGSRVAETPDDIRIAAPRTGSPSLSGPRKQADARTVPRTAEPRAAVPSPSDPQRSRATPGSGTPARPDEGHTSFPAARGTLPDVGLPQPSRKTRSRVELGGAEPRQVSGALPVPEEHRAFAPPGRGLPQPTGQAPRSRRHQVETTTVDRAPAEPEETPENPETDPEPPKRQRVSLCTAGAAGAMRQEPEEDSEIRVYAAPVFDGLGNFDLGSVPASVTPPKTWRKAAWFATGASGAVVVGLLFAGTFLVGGPATTTDALGGGWPGRQNGGSPDLSALLPSDGPHGGSAADTPERHTGEATPDDAPADQASGTTPGTRSGTGITTGAGATTDTGSSSAGTPTSGSTSPTPSTAPSSSSEPQKPPVTPAVRETTPSIYYASHNTKKMGDNSEKFFNNVTTNPSEASSVTSGNLQQQGSQALRKRYADVAYFEVKKVTIDPDHNTTVNTVEVTHDDGRKSTEQQTLTFDDTGKITDDGK</sequence>
<feature type="compositionally biased region" description="Acidic residues" evidence="1">
    <location>
        <begin position="316"/>
        <end position="328"/>
    </location>
</feature>
<accession>A0A419HLY1</accession>
<dbReference type="OrthoDB" id="3677000at2"/>
<proteinExistence type="predicted"/>
<name>A0A419HLY1_9PSEU</name>
<gene>
    <name evidence="2" type="ORF">D5S19_29875</name>
</gene>
<feature type="compositionally biased region" description="Basic and acidic residues" evidence="1">
    <location>
        <begin position="630"/>
        <end position="639"/>
    </location>
</feature>
<feature type="region of interest" description="Disordered" evidence="1">
    <location>
        <begin position="1"/>
        <end position="355"/>
    </location>
</feature>
<feature type="compositionally biased region" description="Basic and acidic residues" evidence="1">
    <location>
        <begin position="612"/>
        <end position="621"/>
    </location>
</feature>
<organism evidence="2 3">
    <name type="scientific">Amycolatopsis panacis</name>
    <dbReference type="NCBI Taxonomy" id="2340917"/>
    <lineage>
        <taxon>Bacteria</taxon>
        <taxon>Bacillati</taxon>
        <taxon>Actinomycetota</taxon>
        <taxon>Actinomycetes</taxon>
        <taxon>Pseudonocardiales</taxon>
        <taxon>Pseudonocardiaceae</taxon>
        <taxon>Amycolatopsis</taxon>
    </lineage>
</organism>
<reference evidence="2 3" key="1">
    <citation type="submission" date="2018-09" db="EMBL/GenBank/DDBJ databases">
        <title>YIM PH 21725 draft genome.</title>
        <authorList>
            <person name="Miao C."/>
        </authorList>
    </citation>
    <scope>NUCLEOTIDE SEQUENCE [LARGE SCALE GENOMIC DNA]</scope>
    <source>
        <strain evidence="3">YIM PH21725</strain>
    </source>
</reference>
<dbReference type="RefSeq" id="WP_120026681.1">
    <property type="nucleotide sequence ID" value="NZ_QZFV01000142.1"/>
</dbReference>
<feature type="compositionally biased region" description="Polar residues" evidence="1">
    <location>
        <begin position="67"/>
        <end position="77"/>
    </location>
</feature>
<feature type="compositionally biased region" description="Polar residues" evidence="1">
    <location>
        <begin position="554"/>
        <end position="577"/>
    </location>
</feature>
<feature type="compositionally biased region" description="Gly residues" evidence="1">
    <location>
        <begin position="422"/>
        <end position="431"/>
    </location>
</feature>
<dbReference type="AlphaFoldDB" id="A0A419HLY1"/>
<comment type="caution">
    <text evidence="2">The sequence shown here is derived from an EMBL/GenBank/DDBJ whole genome shotgun (WGS) entry which is preliminary data.</text>
</comment>
<protein>
    <submittedName>
        <fullName evidence="2">Uncharacterized protein</fullName>
    </submittedName>
</protein>